<dbReference type="Pfam" id="PF00293">
    <property type="entry name" value="NUDIX"/>
    <property type="match status" value="1"/>
</dbReference>
<accession>A0A927MUL5</accession>
<comment type="cofactor">
    <cofactor evidence="1">
        <name>Mg(2+)</name>
        <dbReference type="ChEBI" id="CHEBI:18420"/>
    </cofactor>
</comment>
<dbReference type="Gene3D" id="3.90.79.10">
    <property type="entry name" value="Nucleoside Triphosphate Pyrophosphohydrolase"/>
    <property type="match status" value="1"/>
</dbReference>
<dbReference type="GO" id="GO:0016787">
    <property type="term" value="F:hydrolase activity"/>
    <property type="evidence" value="ECO:0007669"/>
    <property type="project" value="UniProtKB-KW"/>
</dbReference>
<reference evidence="6" key="1">
    <citation type="submission" date="2020-10" db="EMBL/GenBank/DDBJ databases">
        <title>Sequencing the genomes of 1000 actinobacteria strains.</title>
        <authorList>
            <person name="Klenk H.-P."/>
        </authorList>
    </citation>
    <scope>NUCLEOTIDE SEQUENCE</scope>
    <source>
        <strain evidence="6">DSM 45354</strain>
    </source>
</reference>
<dbReference type="PANTHER" id="PTHR43046">
    <property type="entry name" value="GDP-MANNOSE MANNOSYL HYDROLASE"/>
    <property type="match status" value="1"/>
</dbReference>
<dbReference type="InterPro" id="IPR015797">
    <property type="entry name" value="NUDIX_hydrolase-like_dom_sf"/>
</dbReference>
<name>A0A927MUL5_9ACTN</name>
<keyword evidence="2" id="KW-0378">Hydrolase</keyword>
<gene>
    <name evidence="6" type="ORF">HEB94_003772</name>
</gene>
<dbReference type="Proteomes" id="UP000638648">
    <property type="component" value="Unassembled WGS sequence"/>
</dbReference>
<evidence type="ECO:0000256" key="4">
    <source>
        <dbReference type="SAM" id="MobiDB-lite"/>
    </source>
</evidence>
<organism evidence="6 7">
    <name type="scientific">Actinopolymorpha pittospori</name>
    <dbReference type="NCBI Taxonomy" id="648752"/>
    <lineage>
        <taxon>Bacteria</taxon>
        <taxon>Bacillati</taxon>
        <taxon>Actinomycetota</taxon>
        <taxon>Actinomycetes</taxon>
        <taxon>Propionibacteriales</taxon>
        <taxon>Actinopolymorphaceae</taxon>
        <taxon>Actinopolymorpha</taxon>
    </lineage>
</organism>
<dbReference type="EMBL" id="JADBEM010000001">
    <property type="protein sequence ID" value="MBE1606924.1"/>
    <property type="molecule type" value="Genomic_DNA"/>
</dbReference>
<comment type="caution">
    <text evidence="6">The sequence shown here is derived from an EMBL/GenBank/DDBJ whole genome shotgun (WGS) entry which is preliminary data.</text>
</comment>
<proteinExistence type="predicted"/>
<dbReference type="RefSeq" id="WP_192750964.1">
    <property type="nucleotide sequence ID" value="NZ_BAABJL010000233.1"/>
</dbReference>
<dbReference type="PROSITE" id="PS00893">
    <property type="entry name" value="NUDIX_BOX"/>
    <property type="match status" value="1"/>
</dbReference>
<evidence type="ECO:0000256" key="1">
    <source>
        <dbReference type="ARBA" id="ARBA00001946"/>
    </source>
</evidence>
<feature type="region of interest" description="Disordered" evidence="4">
    <location>
        <begin position="1"/>
        <end position="25"/>
    </location>
</feature>
<dbReference type="PANTHER" id="PTHR43046:SF12">
    <property type="entry name" value="GDP-MANNOSE MANNOSYL HYDROLASE"/>
    <property type="match status" value="1"/>
</dbReference>
<dbReference type="SUPFAM" id="SSF55811">
    <property type="entry name" value="Nudix"/>
    <property type="match status" value="1"/>
</dbReference>
<evidence type="ECO:0000256" key="2">
    <source>
        <dbReference type="ARBA" id="ARBA00022801"/>
    </source>
</evidence>
<keyword evidence="7" id="KW-1185">Reference proteome</keyword>
<dbReference type="InterPro" id="IPR000086">
    <property type="entry name" value="NUDIX_hydrolase_dom"/>
</dbReference>
<protein>
    <submittedName>
        <fullName evidence="6">ADP-ribose pyrophosphatase YjhB (NUDIX family)</fullName>
    </submittedName>
</protein>
<evidence type="ECO:0000313" key="6">
    <source>
        <dbReference type="EMBL" id="MBE1606924.1"/>
    </source>
</evidence>
<dbReference type="CDD" id="cd18876">
    <property type="entry name" value="NUDIX_Hydrolase"/>
    <property type="match status" value="1"/>
</dbReference>
<dbReference type="InterPro" id="IPR020084">
    <property type="entry name" value="NUDIX_hydrolase_CS"/>
</dbReference>
<evidence type="ECO:0000259" key="5">
    <source>
        <dbReference type="PROSITE" id="PS51462"/>
    </source>
</evidence>
<feature type="domain" description="Nudix hydrolase" evidence="5">
    <location>
        <begin position="29"/>
        <end position="159"/>
    </location>
</feature>
<dbReference type="AlphaFoldDB" id="A0A927MUL5"/>
<keyword evidence="3" id="KW-0460">Magnesium</keyword>
<dbReference type="PROSITE" id="PS51462">
    <property type="entry name" value="NUDIX"/>
    <property type="match status" value="1"/>
</dbReference>
<evidence type="ECO:0000313" key="7">
    <source>
        <dbReference type="Proteomes" id="UP000638648"/>
    </source>
</evidence>
<sequence>MTGVSVDLDLQAEGEPEKEFHPGIASRLPRKRTAGGTLIRDQAGRIFFVDPTYKPTLEIPGGIAEENESPWDACRREVNEEIGLDLATGALLIVDWIPAHGIWGDGLMFIFDGGVLDSDQAQGLSARDGEVRDLEFLTIDEASPRLRPSMVRRLISAVDALHAGPTYAHFGRAVL</sequence>
<evidence type="ECO:0000256" key="3">
    <source>
        <dbReference type="ARBA" id="ARBA00022842"/>
    </source>
</evidence>